<dbReference type="Proteomes" id="UP000546007">
    <property type="component" value="Unassembled WGS sequence"/>
</dbReference>
<protein>
    <recommendedName>
        <fullName evidence="3">Lipoprotein</fullName>
    </recommendedName>
</protein>
<dbReference type="GeneID" id="93103334"/>
<evidence type="ECO:0000313" key="1">
    <source>
        <dbReference type="EMBL" id="MBB4025452.1"/>
    </source>
</evidence>
<organism evidence="1 2">
    <name type="scientific">Butyricimonas faecihominis</name>
    <dbReference type="NCBI Taxonomy" id="1472416"/>
    <lineage>
        <taxon>Bacteria</taxon>
        <taxon>Pseudomonadati</taxon>
        <taxon>Bacteroidota</taxon>
        <taxon>Bacteroidia</taxon>
        <taxon>Bacteroidales</taxon>
        <taxon>Odoribacteraceae</taxon>
        <taxon>Butyricimonas</taxon>
    </lineage>
</organism>
<dbReference type="RefSeq" id="WP_124318473.1">
    <property type="nucleotide sequence ID" value="NZ_AP028155.1"/>
</dbReference>
<name>A0A7W6HV26_9BACT</name>
<comment type="caution">
    <text evidence="1">The sequence shown here is derived from an EMBL/GenBank/DDBJ whole genome shotgun (WGS) entry which is preliminary data.</text>
</comment>
<evidence type="ECO:0000313" key="2">
    <source>
        <dbReference type="Proteomes" id="UP000546007"/>
    </source>
</evidence>
<keyword evidence="2" id="KW-1185">Reference proteome</keyword>
<gene>
    <name evidence="1" type="ORF">GGR14_001224</name>
</gene>
<dbReference type="EMBL" id="JACIES010000002">
    <property type="protein sequence ID" value="MBB4025452.1"/>
    <property type="molecule type" value="Genomic_DNA"/>
</dbReference>
<proteinExistence type="predicted"/>
<dbReference type="AlphaFoldDB" id="A0A7W6HV26"/>
<accession>A0A7W6HV26</accession>
<reference evidence="1 2" key="1">
    <citation type="submission" date="2020-08" db="EMBL/GenBank/DDBJ databases">
        <title>Genomic Encyclopedia of Type Strains, Phase IV (KMG-IV): sequencing the most valuable type-strain genomes for metagenomic binning, comparative biology and taxonomic classification.</title>
        <authorList>
            <person name="Goeker M."/>
        </authorList>
    </citation>
    <scope>NUCLEOTIDE SEQUENCE [LARGE SCALE GENOMIC DNA]</scope>
    <source>
        <strain evidence="1 2">DSM 105721</strain>
    </source>
</reference>
<dbReference type="PROSITE" id="PS51257">
    <property type="entry name" value="PROKAR_LIPOPROTEIN"/>
    <property type="match status" value="1"/>
</dbReference>
<sequence>MKKYKIIPILLILGLLFSACSKEKKLTITDVSFSSSKAYSLDQQSIKRKLLGTKVGITKFDDQIKINFYNSKNIVEESFILDKAQFKSYDYYYESEQQYKGTLLSHNYLPTIPIQFAQVNGNLFSQYIKFEIQLTIQKNKTGRISSAKMEVGNTQGKMFLTLK</sequence>
<evidence type="ECO:0008006" key="3">
    <source>
        <dbReference type="Google" id="ProtNLM"/>
    </source>
</evidence>